<comment type="similarity">
    <text evidence="3">Belongs to the cyclophilin-type PPIase family.</text>
</comment>
<evidence type="ECO:0000256" key="3">
    <source>
        <dbReference type="RuleBase" id="RU363019"/>
    </source>
</evidence>
<dbReference type="InterPro" id="IPR020892">
    <property type="entry name" value="Cyclophilin-type_PPIase_CS"/>
</dbReference>
<evidence type="ECO:0000313" key="6">
    <source>
        <dbReference type="EMBL" id="KKS03126.1"/>
    </source>
</evidence>
<dbReference type="PRINTS" id="PR00153">
    <property type="entry name" value="CSAPPISMRASE"/>
</dbReference>
<sequence>MKNKAVYIAILLPALILFGLAVFGSKIPEGRVKQEEKKTNVLRKLDTAESSPSEKDNYQINPTGNINKEPFKMSLDLTKKYTAVMTTTEGVIKIDLYADKTPITVNNFVSLSKADFYNNVIFHRVVKGFMIQGGDPDGTGAGGPGYQFDDEPFEGEYTRGTIAMANAGPNTNGSQFFIMHQNYPMLPKDYVIFGKVSEGIEVVDKIAEAEITVSPSGEASKPVKPVKILSVEIVESNL</sequence>
<dbReference type="Proteomes" id="UP000033947">
    <property type="component" value="Unassembled WGS sequence"/>
</dbReference>
<name>A0A0G0Y170_UNCKA</name>
<dbReference type="CDD" id="cd00317">
    <property type="entry name" value="cyclophilin"/>
    <property type="match status" value="1"/>
</dbReference>
<evidence type="ECO:0000313" key="7">
    <source>
        <dbReference type="Proteomes" id="UP000033947"/>
    </source>
</evidence>
<dbReference type="PROSITE" id="PS50072">
    <property type="entry name" value="CSA_PPIASE_2"/>
    <property type="match status" value="1"/>
</dbReference>
<keyword evidence="1 3" id="KW-0697">Rotamase</keyword>
<dbReference type="SUPFAM" id="SSF50891">
    <property type="entry name" value="Cyclophilin-like"/>
    <property type="match status" value="1"/>
</dbReference>
<evidence type="ECO:0000256" key="1">
    <source>
        <dbReference type="ARBA" id="ARBA00023110"/>
    </source>
</evidence>
<feature type="region of interest" description="Disordered" evidence="4">
    <location>
        <begin position="45"/>
        <end position="65"/>
    </location>
</feature>
<gene>
    <name evidence="6" type="ORF">UU55_C0005G0034</name>
</gene>
<accession>A0A0G0Y170</accession>
<feature type="compositionally biased region" description="Basic and acidic residues" evidence="4">
    <location>
        <begin position="45"/>
        <end position="57"/>
    </location>
</feature>
<keyword evidence="2 3" id="KW-0413">Isomerase</keyword>
<reference evidence="6 7" key="1">
    <citation type="journal article" date="2015" name="Nature">
        <title>rRNA introns, odd ribosomes, and small enigmatic genomes across a large radiation of phyla.</title>
        <authorList>
            <person name="Brown C.T."/>
            <person name="Hug L.A."/>
            <person name="Thomas B.C."/>
            <person name="Sharon I."/>
            <person name="Castelle C.J."/>
            <person name="Singh A."/>
            <person name="Wilkins M.J."/>
            <person name="Williams K.H."/>
            <person name="Banfield J.F."/>
        </authorList>
    </citation>
    <scope>NUCLEOTIDE SEQUENCE [LARGE SCALE GENOMIC DNA]</scope>
</reference>
<comment type="caution">
    <text evidence="6">The sequence shown here is derived from an EMBL/GenBank/DDBJ whole genome shotgun (WGS) entry which is preliminary data.</text>
</comment>
<dbReference type="PROSITE" id="PS00170">
    <property type="entry name" value="CSA_PPIASE_1"/>
    <property type="match status" value="1"/>
</dbReference>
<comment type="function">
    <text evidence="3">PPIases accelerate the folding of proteins. It catalyzes the cis-trans isomerization of proline imidic peptide bonds in oligopeptides.</text>
</comment>
<dbReference type="PATRIC" id="fig|1619123.3.peg.419"/>
<dbReference type="AlphaFoldDB" id="A0A0G0Y170"/>
<dbReference type="PANTHER" id="PTHR45625">
    <property type="entry name" value="PEPTIDYL-PROLYL CIS-TRANS ISOMERASE-RELATED"/>
    <property type="match status" value="1"/>
</dbReference>
<comment type="catalytic activity">
    <reaction evidence="3">
        <text>[protein]-peptidylproline (omega=180) = [protein]-peptidylproline (omega=0)</text>
        <dbReference type="Rhea" id="RHEA:16237"/>
        <dbReference type="Rhea" id="RHEA-COMP:10747"/>
        <dbReference type="Rhea" id="RHEA-COMP:10748"/>
        <dbReference type="ChEBI" id="CHEBI:83833"/>
        <dbReference type="ChEBI" id="CHEBI:83834"/>
        <dbReference type="EC" id="5.2.1.8"/>
    </reaction>
</comment>
<dbReference type="GO" id="GO:0006457">
    <property type="term" value="P:protein folding"/>
    <property type="evidence" value="ECO:0007669"/>
    <property type="project" value="InterPro"/>
</dbReference>
<dbReference type="EC" id="5.2.1.8" evidence="3"/>
<organism evidence="6 7">
    <name type="scientific">candidate division WWE3 bacterium GW2011_GWC2_41_23</name>
    <dbReference type="NCBI Taxonomy" id="1619123"/>
    <lineage>
        <taxon>Bacteria</taxon>
        <taxon>Katanobacteria</taxon>
    </lineage>
</organism>
<dbReference type="PANTHER" id="PTHR45625:SF4">
    <property type="entry name" value="PEPTIDYLPROLYL ISOMERASE DOMAIN AND WD REPEAT-CONTAINING PROTEIN 1"/>
    <property type="match status" value="1"/>
</dbReference>
<evidence type="ECO:0000259" key="5">
    <source>
        <dbReference type="PROSITE" id="PS50072"/>
    </source>
</evidence>
<dbReference type="Pfam" id="PF00160">
    <property type="entry name" value="Pro_isomerase"/>
    <property type="match status" value="1"/>
</dbReference>
<dbReference type="GO" id="GO:0003755">
    <property type="term" value="F:peptidyl-prolyl cis-trans isomerase activity"/>
    <property type="evidence" value="ECO:0007669"/>
    <property type="project" value="UniProtKB-UniRule"/>
</dbReference>
<dbReference type="Gene3D" id="2.40.100.10">
    <property type="entry name" value="Cyclophilin-like"/>
    <property type="match status" value="1"/>
</dbReference>
<dbReference type="EMBL" id="LCBB01000005">
    <property type="protein sequence ID" value="KKS03126.1"/>
    <property type="molecule type" value="Genomic_DNA"/>
</dbReference>
<evidence type="ECO:0000256" key="2">
    <source>
        <dbReference type="ARBA" id="ARBA00023235"/>
    </source>
</evidence>
<protein>
    <recommendedName>
        <fullName evidence="3">Peptidyl-prolyl cis-trans isomerase</fullName>
        <shortName evidence="3">PPIase</shortName>
        <ecNumber evidence="3">5.2.1.8</ecNumber>
    </recommendedName>
</protein>
<feature type="domain" description="PPIase cyclophilin-type" evidence="5">
    <location>
        <begin position="90"/>
        <end position="233"/>
    </location>
</feature>
<dbReference type="InterPro" id="IPR002130">
    <property type="entry name" value="Cyclophilin-type_PPIase_dom"/>
</dbReference>
<dbReference type="InterPro" id="IPR044666">
    <property type="entry name" value="Cyclophilin_A-like"/>
</dbReference>
<proteinExistence type="inferred from homology"/>
<evidence type="ECO:0000256" key="4">
    <source>
        <dbReference type="SAM" id="MobiDB-lite"/>
    </source>
</evidence>
<dbReference type="InterPro" id="IPR029000">
    <property type="entry name" value="Cyclophilin-like_dom_sf"/>
</dbReference>